<feature type="non-terminal residue" evidence="1">
    <location>
        <position position="1"/>
    </location>
</feature>
<evidence type="ECO:0000313" key="1">
    <source>
        <dbReference type="EMBL" id="CAG8841787.1"/>
    </source>
</evidence>
<feature type="non-terminal residue" evidence="1">
    <location>
        <position position="150"/>
    </location>
</feature>
<evidence type="ECO:0000313" key="2">
    <source>
        <dbReference type="Proteomes" id="UP000789920"/>
    </source>
</evidence>
<dbReference type="EMBL" id="CAJVQC010131671">
    <property type="protein sequence ID" value="CAG8841787.1"/>
    <property type="molecule type" value="Genomic_DNA"/>
</dbReference>
<keyword evidence="2" id="KW-1185">Reference proteome</keyword>
<sequence>SFNYWCNCREELTSKRPKHADISKQRNREPYLVRYACEGLLSVDINLNDNLANVKLYHKQLHQRPKHIYVSEDIKQFIRENLVHRAPELHRIIISKELCGYKTLTIDQVYFWWTYEASKHYRRHEDQYESAKLLLNEKGYEIVFESSTPT</sequence>
<reference evidence="1" key="1">
    <citation type="submission" date="2021-06" db="EMBL/GenBank/DDBJ databases">
        <authorList>
            <person name="Kallberg Y."/>
            <person name="Tangrot J."/>
            <person name="Rosling A."/>
        </authorList>
    </citation>
    <scope>NUCLEOTIDE SEQUENCE</scope>
    <source>
        <strain evidence="1">MA461A</strain>
    </source>
</reference>
<name>A0ACA9SLI9_9GLOM</name>
<organism evidence="1 2">
    <name type="scientific">Racocetra persica</name>
    <dbReference type="NCBI Taxonomy" id="160502"/>
    <lineage>
        <taxon>Eukaryota</taxon>
        <taxon>Fungi</taxon>
        <taxon>Fungi incertae sedis</taxon>
        <taxon>Mucoromycota</taxon>
        <taxon>Glomeromycotina</taxon>
        <taxon>Glomeromycetes</taxon>
        <taxon>Diversisporales</taxon>
        <taxon>Gigasporaceae</taxon>
        <taxon>Racocetra</taxon>
    </lineage>
</organism>
<proteinExistence type="predicted"/>
<dbReference type="Proteomes" id="UP000789920">
    <property type="component" value="Unassembled WGS sequence"/>
</dbReference>
<comment type="caution">
    <text evidence="1">The sequence shown here is derived from an EMBL/GenBank/DDBJ whole genome shotgun (WGS) entry which is preliminary data.</text>
</comment>
<gene>
    <name evidence="1" type="ORF">RPERSI_LOCUS32024</name>
</gene>
<accession>A0ACA9SLI9</accession>
<protein>
    <submittedName>
        <fullName evidence="1">1660_t:CDS:1</fullName>
    </submittedName>
</protein>